<feature type="region of interest" description="Disordered" evidence="1">
    <location>
        <begin position="231"/>
        <end position="255"/>
    </location>
</feature>
<dbReference type="InterPro" id="IPR033438">
    <property type="entry name" value="MOLO1"/>
</dbReference>
<dbReference type="EMBL" id="OC944446">
    <property type="protein sequence ID" value="CAD7662848.1"/>
    <property type="molecule type" value="Genomic_DNA"/>
</dbReference>
<accession>A0A7R9MN07</accession>
<sequence length="255" mass="28455">ANRLNDLIKGAKNVSACFCTYCPSNERGLSIGVALIRNIFKEYNVRELQNAENFADFLRKKWNFGICDNNILILIIASDNQIAHSEGTTTTKYSAALEEDNVLEEEAPEEEVEESSHTGLIVGLIIGLLVFIGFIVFLLFYLRRRFSEDGTKFQFKGMLSRGYWLDKNERFRPVSVNPLNTGAGGVYEPCSIEEPNHGHNDVDKRLREKLSQISDGSGDEEEMQVIQHIPHSDPVNSANSVSHPTAHVSAPSVPT</sequence>
<evidence type="ECO:0000313" key="4">
    <source>
        <dbReference type="Proteomes" id="UP000728032"/>
    </source>
</evidence>
<reference evidence="3" key="1">
    <citation type="submission" date="2020-11" db="EMBL/GenBank/DDBJ databases">
        <authorList>
            <person name="Tran Van P."/>
        </authorList>
    </citation>
    <scope>NUCLEOTIDE SEQUENCE</scope>
</reference>
<evidence type="ECO:0000256" key="1">
    <source>
        <dbReference type="SAM" id="MobiDB-lite"/>
    </source>
</evidence>
<proteinExistence type="predicted"/>
<organism evidence="3">
    <name type="scientific">Oppiella nova</name>
    <dbReference type="NCBI Taxonomy" id="334625"/>
    <lineage>
        <taxon>Eukaryota</taxon>
        <taxon>Metazoa</taxon>
        <taxon>Ecdysozoa</taxon>
        <taxon>Arthropoda</taxon>
        <taxon>Chelicerata</taxon>
        <taxon>Arachnida</taxon>
        <taxon>Acari</taxon>
        <taxon>Acariformes</taxon>
        <taxon>Sarcoptiformes</taxon>
        <taxon>Oribatida</taxon>
        <taxon>Brachypylina</taxon>
        <taxon>Oppioidea</taxon>
        <taxon>Oppiidae</taxon>
        <taxon>Oppiella</taxon>
    </lineage>
</organism>
<dbReference type="GO" id="GO:0005892">
    <property type="term" value="C:acetylcholine-gated channel complex"/>
    <property type="evidence" value="ECO:0007669"/>
    <property type="project" value="InterPro"/>
</dbReference>
<keyword evidence="4" id="KW-1185">Reference proteome</keyword>
<feature type="transmembrane region" description="Helical" evidence="2">
    <location>
        <begin position="120"/>
        <end position="142"/>
    </location>
</feature>
<dbReference type="Pfam" id="PF17175">
    <property type="entry name" value="MOLO1"/>
    <property type="match status" value="1"/>
</dbReference>
<feature type="non-terminal residue" evidence="3">
    <location>
        <position position="255"/>
    </location>
</feature>
<evidence type="ECO:0000313" key="3">
    <source>
        <dbReference type="EMBL" id="CAD7662848.1"/>
    </source>
</evidence>
<dbReference type="AlphaFoldDB" id="A0A7R9MN07"/>
<dbReference type="EMBL" id="CAJPVJ010029621">
    <property type="protein sequence ID" value="CAG2179985.1"/>
    <property type="molecule type" value="Genomic_DNA"/>
</dbReference>
<dbReference type="Proteomes" id="UP000728032">
    <property type="component" value="Unassembled WGS sequence"/>
</dbReference>
<name>A0A7R9MN07_9ACAR</name>
<evidence type="ECO:0000256" key="2">
    <source>
        <dbReference type="SAM" id="Phobius"/>
    </source>
</evidence>
<dbReference type="OrthoDB" id="6499708at2759"/>
<dbReference type="PANTHER" id="PTHR33748">
    <property type="entry name" value="PROTEIN CBG04600"/>
    <property type="match status" value="1"/>
</dbReference>
<keyword evidence="2" id="KW-1133">Transmembrane helix</keyword>
<gene>
    <name evidence="3" type="ORF">ONB1V03_LOCUS19408</name>
</gene>
<protein>
    <submittedName>
        <fullName evidence="3">Uncharacterized protein</fullName>
    </submittedName>
</protein>
<feature type="compositionally biased region" description="Polar residues" evidence="1">
    <location>
        <begin position="234"/>
        <end position="243"/>
    </location>
</feature>
<keyword evidence="2" id="KW-0812">Transmembrane</keyword>
<feature type="non-terminal residue" evidence="3">
    <location>
        <position position="1"/>
    </location>
</feature>
<keyword evidence="2" id="KW-0472">Membrane</keyword>
<dbReference type="PANTHER" id="PTHR33748:SF5">
    <property type="entry name" value="GROUND-LIKE DOMAIN-CONTAINING PROTEIN"/>
    <property type="match status" value="1"/>
</dbReference>